<sequence>MFMGYSFGFKRNFAVSALCLSFWCIEASAEPLAFPEALGFGANVTGGRAGTVYHVTNLNDDGAGSFRDAVSQGNRIVVFDVGGIINIKTAVSIKSNITIAGQTAPGEGIAIHGGKLSTGKQSNIIIRYLRIRPGENTASTKDDALNLYDAKNVIVDHCSVELAPWNNFGGSSDNADYRVTGITVQNSLIANPIGQQFGAHIESIDGTWAWYYNAFVNTHNRNPLDKINDIFVNNILYNFEAGYTTHTSAKFKHDIVNNYFVYGPEGKNEWFQVDKNQSIYASGNLIDKNRDGVLNGGPTSIYYYQGPGEELKNPWNELTTKGPMMSAASAWRYVTSQSGVLPYDDIDSLIWHQVGTLGKEGALVKSVGAMGLKTNNGWGEVIAGKAATDSDKDGMPDYFEEAMGYDTAKDDAMTKESDGYVRIEKYINWLGAMHAQVEGNGTLDFDLRTITRGFQEVKPSYTVSAAENGTVELAGDSYTARFTPDKDFKGLASFKYTVKGNDNTEYTGRVEILVEKSANASEPPEQPRDSSETAQDSSKTAQDSTTAIRDAFQEAHTFRNVPQMRKNTFHDLKGRRFEKQIPYRILF</sequence>
<dbReference type="SUPFAM" id="SSF51126">
    <property type="entry name" value="Pectin lyase-like"/>
    <property type="match status" value="1"/>
</dbReference>
<evidence type="ECO:0000313" key="6">
    <source>
        <dbReference type="Proteomes" id="UP000000517"/>
    </source>
</evidence>
<dbReference type="AlphaFoldDB" id="D9S5G9"/>
<dbReference type="PANTHER" id="PTHR42970">
    <property type="entry name" value="PECTATE LYASE C-RELATED"/>
    <property type="match status" value="1"/>
</dbReference>
<dbReference type="GO" id="GO:0046872">
    <property type="term" value="F:metal ion binding"/>
    <property type="evidence" value="ECO:0007669"/>
    <property type="project" value="UniProtKB-KW"/>
</dbReference>
<name>D9S5G9_FIBSS</name>
<dbReference type="InterPro" id="IPR052063">
    <property type="entry name" value="Polysaccharide_Lyase_1"/>
</dbReference>
<dbReference type="Proteomes" id="UP000000517">
    <property type="component" value="Chromosome"/>
</dbReference>
<evidence type="ECO:0000256" key="3">
    <source>
        <dbReference type="SAM" id="MobiDB-lite"/>
    </source>
</evidence>
<keyword evidence="1" id="KW-0479">Metal-binding</keyword>
<dbReference type="PANTHER" id="PTHR42970:SF1">
    <property type="entry name" value="PECTATE LYASE C-RELATED"/>
    <property type="match status" value="1"/>
</dbReference>
<dbReference type="Pfam" id="PF17963">
    <property type="entry name" value="Big_9"/>
    <property type="match status" value="1"/>
</dbReference>
<feature type="signal peptide" evidence="4">
    <location>
        <begin position="1"/>
        <end position="29"/>
    </location>
</feature>
<dbReference type="STRING" id="59374.FSU_2535"/>
<feature type="chain" id="PRO_5003127971" evidence="4">
    <location>
        <begin position="30"/>
        <end position="587"/>
    </location>
</feature>
<dbReference type="InterPro" id="IPR011050">
    <property type="entry name" value="Pectin_lyase_fold/virulence"/>
</dbReference>
<feature type="compositionally biased region" description="Polar residues" evidence="3">
    <location>
        <begin position="532"/>
        <end position="545"/>
    </location>
</feature>
<evidence type="ECO:0000256" key="2">
    <source>
        <dbReference type="ARBA" id="ARBA00023180"/>
    </source>
</evidence>
<reference evidence="6" key="1">
    <citation type="submission" date="2010-08" db="EMBL/GenBank/DDBJ databases">
        <title>Complete sequence of Fibrobacter succinogenes subsp. succinogenes S85.</title>
        <authorList>
            <person name="Durkin A.S."/>
            <person name="Nelson K.E."/>
            <person name="Morrison M."/>
            <person name="Forsberg C.W."/>
            <person name="Wilson D.B."/>
            <person name="Russell J.B."/>
            <person name="Cann I.K.O."/>
            <person name="Mackie R.I."/>
            <person name="White B.A."/>
        </authorList>
    </citation>
    <scope>NUCLEOTIDE SEQUENCE [LARGE SCALE GENOMIC DNA]</scope>
    <source>
        <strain evidence="6">ATCC 19169 / S85</strain>
    </source>
</reference>
<dbReference type="Gene3D" id="2.160.20.10">
    <property type="entry name" value="Single-stranded right-handed beta-helix, Pectin lyase-like"/>
    <property type="match status" value="1"/>
</dbReference>
<dbReference type="KEGG" id="fsc:FSU_2535"/>
<protein>
    <submittedName>
        <fullName evidence="5">Uncharacterized protein</fullName>
    </submittedName>
</protein>
<evidence type="ECO:0000256" key="4">
    <source>
        <dbReference type="SAM" id="SignalP"/>
    </source>
</evidence>
<dbReference type="Gene3D" id="2.60.40.3440">
    <property type="match status" value="1"/>
</dbReference>
<dbReference type="HOGENOM" id="CLU_016764_2_0_0"/>
<dbReference type="EMBL" id="CP002158">
    <property type="protein sequence ID" value="ADL25054.1"/>
    <property type="molecule type" value="Genomic_DNA"/>
</dbReference>
<accession>D9S5G9</accession>
<dbReference type="eggNOG" id="COG3866">
    <property type="taxonomic scope" value="Bacteria"/>
</dbReference>
<dbReference type="PATRIC" id="fig|59374.8.peg.2433"/>
<keyword evidence="2" id="KW-0325">Glycoprotein</keyword>
<organism evidence="5 6">
    <name type="scientific">Fibrobacter succinogenes (strain ATCC 19169 / S85)</name>
    <dbReference type="NCBI Taxonomy" id="59374"/>
    <lineage>
        <taxon>Bacteria</taxon>
        <taxon>Pseudomonadati</taxon>
        <taxon>Fibrobacterota</taxon>
        <taxon>Fibrobacteria</taxon>
        <taxon>Fibrobacterales</taxon>
        <taxon>Fibrobacteraceae</taxon>
        <taxon>Fibrobacter</taxon>
    </lineage>
</organism>
<dbReference type="InterPro" id="IPR012334">
    <property type="entry name" value="Pectin_lyas_fold"/>
</dbReference>
<gene>
    <name evidence="5" type="ordered locus">FSU_2535</name>
</gene>
<evidence type="ECO:0000313" key="5">
    <source>
        <dbReference type="EMBL" id="ADL25054.1"/>
    </source>
</evidence>
<proteinExistence type="predicted"/>
<keyword evidence="4" id="KW-0732">Signal</keyword>
<evidence type="ECO:0000256" key="1">
    <source>
        <dbReference type="ARBA" id="ARBA00022723"/>
    </source>
</evidence>
<feature type="region of interest" description="Disordered" evidence="3">
    <location>
        <begin position="515"/>
        <end position="545"/>
    </location>
</feature>